<dbReference type="EMBL" id="JTKH01000003">
    <property type="protein sequence ID" value="KII81921.1"/>
    <property type="molecule type" value="Genomic_DNA"/>
</dbReference>
<dbReference type="InterPro" id="IPR044691">
    <property type="entry name" value="DCC1_Trx"/>
</dbReference>
<accession>A0A0C2JCL9</accession>
<dbReference type="Pfam" id="PF04134">
    <property type="entry name" value="DCC1-like"/>
    <property type="match status" value="1"/>
</dbReference>
<evidence type="ECO:0000313" key="2">
    <source>
        <dbReference type="Proteomes" id="UP000031672"/>
    </source>
</evidence>
<dbReference type="GO" id="GO:0015035">
    <property type="term" value="F:protein-disulfide reductase activity"/>
    <property type="evidence" value="ECO:0007669"/>
    <property type="project" value="InterPro"/>
</dbReference>
<keyword evidence="2" id="KW-1185">Reference proteome</keyword>
<protein>
    <submittedName>
        <fullName evidence="1">Thiol-disulfide oxidoreductase</fullName>
    </submittedName>
</protein>
<dbReference type="OrthoDB" id="5294764at2"/>
<dbReference type="STRING" id="1461322.OJ16_01645"/>
<dbReference type="Proteomes" id="UP000031672">
    <property type="component" value="Unassembled WGS sequence"/>
</dbReference>
<sequence length="133" mass="15254">MEGNRISPSKTIIFYDGACPLCVKEMTALRSLLGDKVTFVNALNNQSMADYPDIEITESLRILHVLDNTGQLRLGVDANVYLWALTGKKPWLRVLRWPIIRPIANAGYWFFARYRYQLSKLLTGQSRCKQCEL</sequence>
<evidence type="ECO:0000313" key="1">
    <source>
        <dbReference type="EMBL" id="KII81921.1"/>
    </source>
</evidence>
<dbReference type="PANTHER" id="PTHR34290:SF2">
    <property type="entry name" value="OS04G0668800 PROTEIN"/>
    <property type="match status" value="1"/>
</dbReference>
<comment type="caution">
    <text evidence="1">The sequence shown here is derived from an EMBL/GenBank/DDBJ whole genome shotgun (WGS) entry which is preliminary data.</text>
</comment>
<dbReference type="PANTHER" id="PTHR34290">
    <property type="entry name" value="SI:CH73-390P7.2"/>
    <property type="match status" value="1"/>
</dbReference>
<reference evidence="1 2" key="1">
    <citation type="submission" date="2014-11" db="EMBL/GenBank/DDBJ databases">
        <title>Draft Genome Sequence of Vibrio piscirenalis strains CECT 8603T and CECT 8604, two marine Gammaproteobacterium isolated from cultured gilthead sea bream (Sparus aurata).</title>
        <authorList>
            <person name="Arahal D.R."/>
            <person name="Rodrigo-Torres L."/>
            <person name="Lucena T."/>
            <person name="Pujalte M.J."/>
        </authorList>
    </citation>
    <scope>NUCLEOTIDE SEQUENCE [LARGE SCALE GENOMIC DNA]</scope>
    <source>
        <strain evidence="1 2">DCR 1-4-2</strain>
    </source>
</reference>
<dbReference type="InterPro" id="IPR007263">
    <property type="entry name" value="DCC1-like"/>
</dbReference>
<accession>A0A0C2NQX4</accession>
<gene>
    <name evidence="1" type="ORF">OJ16_01645</name>
</gene>
<name>A0A0C2NQX4_9VIBR</name>
<dbReference type="AlphaFoldDB" id="A0A0C2NQX4"/>
<proteinExistence type="predicted"/>
<organism evidence="1 2">
    <name type="scientific">Vibrio renipiscarius</name>
    <dbReference type="NCBI Taxonomy" id="1461322"/>
    <lineage>
        <taxon>Bacteria</taxon>
        <taxon>Pseudomonadati</taxon>
        <taxon>Pseudomonadota</taxon>
        <taxon>Gammaproteobacteria</taxon>
        <taxon>Vibrionales</taxon>
        <taxon>Vibrionaceae</taxon>
        <taxon>Vibrio</taxon>
    </lineage>
</organism>
<dbReference type="RefSeq" id="WP_040986715.1">
    <property type="nucleotide sequence ID" value="NZ_JBFRUC010000020.1"/>
</dbReference>